<keyword evidence="1" id="KW-0812">Transmembrane</keyword>
<evidence type="ECO:0000313" key="3">
    <source>
        <dbReference type="Proteomes" id="UP000436181"/>
    </source>
</evidence>
<dbReference type="InterPro" id="IPR025962">
    <property type="entry name" value="SdpI/YhfL"/>
</dbReference>
<comment type="caution">
    <text evidence="2">The sequence shown here is derived from an EMBL/GenBank/DDBJ whole genome shotgun (WGS) entry which is preliminary data.</text>
</comment>
<reference evidence="2 3" key="1">
    <citation type="submission" date="2019-10" db="EMBL/GenBank/DDBJ databases">
        <title>Corynebacterium sp novel species isolated from the respiratory tract of Marmot.</title>
        <authorList>
            <person name="Zhang G."/>
        </authorList>
    </citation>
    <scope>NUCLEOTIDE SEQUENCE [LARGE SCALE GENOMIC DNA]</scope>
    <source>
        <strain evidence="2 3">336</strain>
    </source>
</reference>
<accession>A0ABQ6VBP0</accession>
<feature type="transmembrane region" description="Helical" evidence="1">
    <location>
        <begin position="53"/>
        <end position="73"/>
    </location>
</feature>
<keyword evidence="1" id="KW-1133">Transmembrane helix</keyword>
<organism evidence="2 3">
    <name type="scientific">Corynebacterium zhongnanshanii</name>
    <dbReference type="NCBI Taxonomy" id="2768834"/>
    <lineage>
        <taxon>Bacteria</taxon>
        <taxon>Bacillati</taxon>
        <taxon>Actinomycetota</taxon>
        <taxon>Actinomycetes</taxon>
        <taxon>Mycobacteriales</taxon>
        <taxon>Corynebacteriaceae</taxon>
        <taxon>Corynebacterium</taxon>
    </lineage>
</organism>
<protein>
    <submittedName>
        <fullName evidence="2">SdpI family protein</fullName>
    </submittedName>
</protein>
<dbReference type="Proteomes" id="UP000436181">
    <property type="component" value="Unassembled WGS sequence"/>
</dbReference>
<sequence>MIVLTVILAVLGVAILAIGAAGIAGILPGNSVIGLRIPEVRKSKEMWVMGHKIAGPAWAGAGLALLGAALVSLRASGFLWLIIAMLVIGALVLLGMGAGMAAHALAQIDARRKAAEASAEGGCCSEDGGCGCGSADGDAGACGTGEAGAGDACADGACGDHVSANGAAAGSATAGSAASQHGCGSSNQPTAAECASGNACGSCSLNGACEGGGAAFDTAGTARVSTATPDVAAARQAAAVQDQR</sequence>
<feature type="transmembrane region" description="Helical" evidence="1">
    <location>
        <begin position="79"/>
        <end position="106"/>
    </location>
</feature>
<evidence type="ECO:0000256" key="1">
    <source>
        <dbReference type="SAM" id="Phobius"/>
    </source>
</evidence>
<dbReference type="EMBL" id="WBZJ01000004">
    <property type="protein sequence ID" value="KAB3519156.1"/>
    <property type="molecule type" value="Genomic_DNA"/>
</dbReference>
<dbReference type="Pfam" id="PF13630">
    <property type="entry name" value="SdpI"/>
    <property type="match status" value="1"/>
</dbReference>
<keyword evidence="1" id="KW-0472">Membrane</keyword>
<name>A0ABQ6VBP0_9CORY</name>
<keyword evidence="3" id="KW-1185">Reference proteome</keyword>
<proteinExistence type="predicted"/>
<dbReference type="RefSeq" id="WP_151844808.1">
    <property type="nucleotide sequence ID" value="NZ_WBZJ01000004.1"/>
</dbReference>
<evidence type="ECO:0000313" key="2">
    <source>
        <dbReference type="EMBL" id="KAB3519156.1"/>
    </source>
</evidence>
<gene>
    <name evidence="2" type="ORF">F8377_09115</name>
</gene>
<feature type="transmembrane region" description="Helical" evidence="1">
    <location>
        <begin position="6"/>
        <end position="33"/>
    </location>
</feature>